<keyword evidence="2" id="KW-0808">Transferase</keyword>
<sequence>MALIAYDDAAATAFRASRHVPAEGLAGWKDAVGRHLAPRRGMRVLDVGAGTGAWSAAFTDWAGLDMVALEPAAAMRARTLAPRMVGGEAAALPFGTGSFEGAWLSTVIHHVADLPAAAAELRRVLRAGAPVLIRSVFRERPEGVTLFRYFPEAVRALDQYPSVAELRAVFASAGFRFRTLEAVPQVTAGSVRTALSQLRRDAHTPLRLITDAEYDAGVRRMRAAAEQDGGQVTDTLDLLVFS</sequence>
<dbReference type="PANTHER" id="PTHR43591">
    <property type="entry name" value="METHYLTRANSFERASE"/>
    <property type="match status" value="1"/>
</dbReference>
<dbReference type="GO" id="GO:0008757">
    <property type="term" value="F:S-adenosylmethionine-dependent methyltransferase activity"/>
    <property type="evidence" value="ECO:0007669"/>
    <property type="project" value="InterPro"/>
</dbReference>
<dbReference type="AlphaFoldDB" id="E3J7N5"/>
<dbReference type="PANTHER" id="PTHR43591:SF24">
    <property type="entry name" value="2-METHOXY-6-POLYPRENYL-1,4-BENZOQUINOL METHYLASE, MITOCHONDRIAL"/>
    <property type="match status" value="1"/>
</dbReference>
<evidence type="ECO:0000259" key="1">
    <source>
        <dbReference type="Pfam" id="PF08241"/>
    </source>
</evidence>
<evidence type="ECO:0000313" key="3">
    <source>
        <dbReference type="Proteomes" id="UP000002484"/>
    </source>
</evidence>
<dbReference type="InParanoid" id="E3J7N5"/>
<dbReference type="EMBL" id="CP002299">
    <property type="protein sequence ID" value="ADP79644.1"/>
    <property type="molecule type" value="Genomic_DNA"/>
</dbReference>
<gene>
    <name evidence="2" type="ordered locus">FraEuI1c_1585</name>
</gene>
<dbReference type="STRING" id="298654.FraEuI1c_1585"/>
<dbReference type="OrthoDB" id="3869604at2"/>
<dbReference type="Pfam" id="PF08241">
    <property type="entry name" value="Methyltransf_11"/>
    <property type="match status" value="1"/>
</dbReference>
<dbReference type="CDD" id="cd02440">
    <property type="entry name" value="AdoMet_MTases"/>
    <property type="match status" value="1"/>
</dbReference>
<dbReference type="RefSeq" id="WP_013422763.1">
    <property type="nucleotide sequence ID" value="NC_014666.1"/>
</dbReference>
<dbReference type="InterPro" id="IPR029063">
    <property type="entry name" value="SAM-dependent_MTases_sf"/>
</dbReference>
<dbReference type="GO" id="GO:0032259">
    <property type="term" value="P:methylation"/>
    <property type="evidence" value="ECO:0007669"/>
    <property type="project" value="UniProtKB-KW"/>
</dbReference>
<accession>E3J7N5</accession>
<dbReference type="HOGENOM" id="CLU_099730_0_0_11"/>
<evidence type="ECO:0000313" key="2">
    <source>
        <dbReference type="EMBL" id="ADP79644.1"/>
    </source>
</evidence>
<dbReference type="InterPro" id="IPR013216">
    <property type="entry name" value="Methyltransf_11"/>
</dbReference>
<feature type="domain" description="Methyltransferase type 11" evidence="1">
    <location>
        <begin position="45"/>
        <end position="130"/>
    </location>
</feature>
<organism evidence="2 3">
    <name type="scientific">Pseudofrankia inefficax (strain DSM 45817 / CECT 9037 / DDB 130130 / EuI1c)</name>
    <name type="common">Frankia inefficax</name>
    <dbReference type="NCBI Taxonomy" id="298654"/>
    <lineage>
        <taxon>Bacteria</taxon>
        <taxon>Bacillati</taxon>
        <taxon>Actinomycetota</taxon>
        <taxon>Actinomycetes</taxon>
        <taxon>Frankiales</taxon>
        <taxon>Frankiaceae</taxon>
        <taxon>Pseudofrankia</taxon>
    </lineage>
</organism>
<reference evidence="2 3" key="1">
    <citation type="submission" date="2010-10" db="EMBL/GenBank/DDBJ databases">
        <title>Complete sequence of Frankia sp. EuI1c.</title>
        <authorList>
            <consortium name="US DOE Joint Genome Institute"/>
            <person name="Lucas S."/>
            <person name="Copeland A."/>
            <person name="Lapidus A."/>
            <person name="Cheng J.-F."/>
            <person name="Bruce D."/>
            <person name="Goodwin L."/>
            <person name="Pitluck S."/>
            <person name="Chertkov O."/>
            <person name="Detter J.C."/>
            <person name="Han C."/>
            <person name="Tapia R."/>
            <person name="Land M."/>
            <person name="Hauser L."/>
            <person name="Jeffries C."/>
            <person name="Kyrpides N."/>
            <person name="Ivanova N."/>
            <person name="Mikhailova N."/>
            <person name="Beauchemin N."/>
            <person name="Sen A."/>
            <person name="Sur S.A."/>
            <person name="Gtari M."/>
            <person name="Wall L."/>
            <person name="Tisa L."/>
            <person name="Woyke T."/>
        </authorList>
    </citation>
    <scope>NUCLEOTIDE SEQUENCE [LARGE SCALE GENOMIC DNA]</scope>
    <source>
        <strain evidence="3">DSM 45817 / CECT 9037 / EuI1c</strain>
    </source>
</reference>
<dbReference type="eggNOG" id="COG2226">
    <property type="taxonomic scope" value="Bacteria"/>
</dbReference>
<dbReference type="KEGG" id="fri:FraEuI1c_1585"/>
<proteinExistence type="predicted"/>
<keyword evidence="3" id="KW-1185">Reference proteome</keyword>
<name>E3J7N5_PSEI1</name>
<keyword evidence="2" id="KW-0489">Methyltransferase</keyword>
<dbReference type="SUPFAM" id="SSF53335">
    <property type="entry name" value="S-adenosyl-L-methionine-dependent methyltransferases"/>
    <property type="match status" value="1"/>
</dbReference>
<protein>
    <submittedName>
        <fullName evidence="2">Methyltransferase type 11</fullName>
    </submittedName>
</protein>
<dbReference type="Gene3D" id="3.40.50.150">
    <property type="entry name" value="Vaccinia Virus protein VP39"/>
    <property type="match status" value="1"/>
</dbReference>
<dbReference type="Proteomes" id="UP000002484">
    <property type="component" value="Chromosome"/>
</dbReference>